<evidence type="ECO:0000256" key="4">
    <source>
        <dbReference type="ARBA" id="ARBA00023002"/>
    </source>
</evidence>
<evidence type="ECO:0000256" key="6">
    <source>
        <dbReference type="ARBA" id="ARBA00025111"/>
    </source>
</evidence>
<evidence type="ECO:0000256" key="9">
    <source>
        <dbReference type="PIRSR" id="PIRSR601519-1"/>
    </source>
</evidence>
<evidence type="ECO:0000256" key="5">
    <source>
        <dbReference type="ARBA" id="ARBA00023004"/>
    </source>
</evidence>
<dbReference type="Pfam" id="PF00210">
    <property type="entry name" value="Ferritin"/>
    <property type="match status" value="1"/>
</dbReference>
<evidence type="ECO:0000256" key="3">
    <source>
        <dbReference type="ARBA" id="ARBA00022723"/>
    </source>
</evidence>
<dbReference type="InterPro" id="IPR008331">
    <property type="entry name" value="Ferritin_DPS_dom"/>
</dbReference>
<evidence type="ECO:0000256" key="10">
    <source>
        <dbReference type="RuleBase" id="RU361145"/>
    </source>
</evidence>
<dbReference type="GO" id="GO:0005737">
    <property type="term" value="C:cytoplasm"/>
    <property type="evidence" value="ECO:0007669"/>
    <property type="project" value="TreeGrafter"/>
</dbReference>
<keyword evidence="5 9" id="KW-0408">Iron</keyword>
<name>A0A183B7E0_9TREM</name>
<feature type="binding site" evidence="9">
    <location>
        <position position="93"/>
    </location>
    <ligand>
        <name>Fe cation</name>
        <dbReference type="ChEBI" id="CHEBI:24875"/>
        <label>1</label>
    </ligand>
</feature>
<protein>
    <recommendedName>
        <fullName evidence="10">Ferritin</fullName>
        <ecNumber evidence="10">1.16.3.1</ecNumber>
    </recommendedName>
</protein>
<comment type="similarity">
    <text evidence="1 10">Belongs to the ferritin family.</text>
</comment>
<dbReference type="PROSITE" id="PS50905">
    <property type="entry name" value="FERRITIN_LIKE"/>
    <property type="match status" value="1"/>
</dbReference>
<dbReference type="InterPro" id="IPR012347">
    <property type="entry name" value="Ferritin-like"/>
</dbReference>
<feature type="domain" description="Ferritin-like diiron" evidence="11">
    <location>
        <begin position="41"/>
        <end position="190"/>
    </location>
</feature>
<dbReference type="SUPFAM" id="SSF47240">
    <property type="entry name" value="Ferritin-like"/>
    <property type="match status" value="1"/>
</dbReference>
<sequence length="205" mass="23482">METDEDITRMLHTKTLSLESDDCKEDMAGSEKCNSANIRNRNYAKECEAAINRQINMELEASYAYLAFATYFDQDNVSLPHTAEFFRKQSHEEREHAEKLAKYQNQRGGRVVYQDLHKPAKTTFESIQDAMETALGLEKAVNESLLKIHALAAQHEDPATQDFLEAEFLKEQVESISKFAHYVTQTKRTGNGLGEYLFDKMTLDD</sequence>
<reference evidence="14" key="1">
    <citation type="submission" date="2016-06" db="UniProtKB">
        <authorList>
            <consortium name="WormBaseParasite"/>
        </authorList>
    </citation>
    <scope>IDENTIFICATION</scope>
</reference>
<feature type="binding site" evidence="9">
    <location>
        <position position="172"/>
    </location>
    <ligand>
        <name>Fe cation</name>
        <dbReference type="ChEBI" id="CHEBI:24875"/>
        <label>1</label>
    </ligand>
</feature>
<dbReference type="EMBL" id="UZAN01059600">
    <property type="protein sequence ID" value="VDP92397.1"/>
    <property type="molecule type" value="Genomic_DNA"/>
</dbReference>
<dbReference type="EC" id="1.16.3.1" evidence="10"/>
<keyword evidence="3 9" id="KW-0479">Metal-binding</keyword>
<dbReference type="PANTHER" id="PTHR11431">
    <property type="entry name" value="FERRITIN"/>
    <property type="match status" value="1"/>
</dbReference>
<keyword evidence="13" id="KW-1185">Reference proteome</keyword>
<organism evidence="14">
    <name type="scientific">Echinostoma caproni</name>
    <dbReference type="NCBI Taxonomy" id="27848"/>
    <lineage>
        <taxon>Eukaryota</taxon>
        <taxon>Metazoa</taxon>
        <taxon>Spiralia</taxon>
        <taxon>Lophotrochozoa</taxon>
        <taxon>Platyhelminthes</taxon>
        <taxon>Trematoda</taxon>
        <taxon>Digenea</taxon>
        <taxon>Plagiorchiida</taxon>
        <taxon>Echinostomata</taxon>
        <taxon>Echinostomatoidea</taxon>
        <taxon>Echinostomatidae</taxon>
        <taxon>Echinostoma</taxon>
    </lineage>
</organism>
<dbReference type="GO" id="GO:0006826">
    <property type="term" value="P:iron ion transport"/>
    <property type="evidence" value="ECO:0007669"/>
    <property type="project" value="InterPro"/>
</dbReference>
<dbReference type="GO" id="GO:0006879">
    <property type="term" value="P:intracellular iron ion homeostasis"/>
    <property type="evidence" value="ECO:0007669"/>
    <property type="project" value="UniProtKB-KW"/>
</dbReference>
<accession>A0A183B7E0</accession>
<dbReference type="CDD" id="cd01056">
    <property type="entry name" value="Euk_Ferritin"/>
    <property type="match status" value="1"/>
</dbReference>
<dbReference type="InterPro" id="IPR009078">
    <property type="entry name" value="Ferritin-like_SF"/>
</dbReference>
<dbReference type="WBParaSite" id="ECPE_0001516501-mRNA-1">
    <property type="protein sequence ID" value="ECPE_0001516501-mRNA-1"/>
    <property type="gene ID" value="ECPE_0001516501"/>
</dbReference>
<comment type="subunit">
    <text evidence="8">Oligomer of 24 subunits. The functional molecule forms a roughly spherical shell with a diameter of 12 nm and contains a central cavity into which the insoluble mineral iron core is deposited.</text>
</comment>
<feature type="binding site" evidence="9">
    <location>
        <position position="58"/>
    </location>
    <ligand>
        <name>Fe cation</name>
        <dbReference type="ChEBI" id="CHEBI:24875"/>
        <label>1</label>
    </ligand>
</feature>
<evidence type="ECO:0000313" key="13">
    <source>
        <dbReference type="Proteomes" id="UP000272942"/>
    </source>
</evidence>
<dbReference type="InterPro" id="IPR001519">
    <property type="entry name" value="Ferritin"/>
</dbReference>
<comment type="catalytic activity">
    <reaction evidence="7 10">
        <text>4 Fe(2+) + O2 + 4 H(+) = 4 Fe(3+) + 2 H2O</text>
        <dbReference type="Rhea" id="RHEA:11148"/>
        <dbReference type="ChEBI" id="CHEBI:15377"/>
        <dbReference type="ChEBI" id="CHEBI:15378"/>
        <dbReference type="ChEBI" id="CHEBI:15379"/>
        <dbReference type="ChEBI" id="CHEBI:29033"/>
        <dbReference type="ChEBI" id="CHEBI:29034"/>
        <dbReference type="EC" id="1.16.3.1"/>
    </reaction>
</comment>
<feature type="binding site" evidence="9">
    <location>
        <position position="96"/>
    </location>
    <ligand>
        <name>Fe cation</name>
        <dbReference type="ChEBI" id="CHEBI:24875"/>
        <label>1</label>
    </ligand>
</feature>
<evidence type="ECO:0000256" key="7">
    <source>
        <dbReference type="ARBA" id="ARBA00047990"/>
    </source>
</evidence>
<evidence type="ECO:0000256" key="1">
    <source>
        <dbReference type="ARBA" id="ARBA00007513"/>
    </source>
</evidence>
<dbReference type="GO" id="GO:0008199">
    <property type="term" value="F:ferric iron binding"/>
    <property type="evidence" value="ECO:0007669"/>
    <property type="project" value="InterPro"/>
</dbReference>
<evidence type="ECO:0000259" key="11">
    <source>
        <dbReference type="PROSITE" id="PS50905"/>
    </source>
</evidence>
<evidence type="ECO:0000256" key="2">
    <source>
        <dbReference type="ARBA" id="ARBA00022434"/>
    </source>
</evidence>
<dbReference type="InterPro" id="IPR009040">
    <property type="entry name" value="Ferritin-like_diiron"/>
</dbReference>
<feature type="binding site" evidence="9">
    <location>
        <position position="138"/>
    </location>
    <ligand>
        <name>Fe cation</name>
        <dbReference type="ChEBI" id="CHEBI:24875"/>
        <label>1</label>
    </ligand>
</feature>
<comment type="function">
    <text evidence="6">Stores iron in a soluble, non-toxic, readily available form. Important for iron homeostasis. Has ferroxidase activity. Iron is taken up in the ferrous form and deposited as ferric hydroxides after oxidation.</text>
</comment>
<gene>
    <name evidence="12" type="ORF">ECPE_LOCUS15125</name>
</gene>
<evidence type="ECO:0000256" key="8">
    <source>
        <dbReference type="ARBA" id="ARBA00066042"/>
    </source>
</evidence>
<dbReference type="AlphaFoldDB" id="A0A183B7E0"/>
<dbReference type="PANTHER" id="PTHR11431:SF75">
    <property type="entry name" value="FERRITIN"/>
    <property type="match status" value="1"/>
</dbReference>
<dbReference type="GO" id="GO:0004322">
    <property type="term" value="F:ferroxidase activity"/>
    <property type="evidence" value="ECO:0007669"/>
    <property type="project" value="UniProtKB-EC"/>
</dbReference>
<dbReference type="GO" id="GO:0008198">
    <property type="term" value="F:ferrous iron binding"/>
    <property type="evidence" value="ECO:0007669"/>
    <property type="project" value="TreeGrafter"/>
</dbReference>
<evidence type="ECO:0000313" key="12">
    <source>
        <dbReference type="EMBL" id="VDP92397.1"/>
    </source>
</evidence>
<reference evidence="12 13" key="2">
    <citation type="submission" date="2018-11" db="EMBL/GenBank/DDBJ databases">
        <authorList>
            <consortium name="Pathogen Informatics"/>
        </authorList>
    </citation>
    <scope>NUCLEOTIDE SEQUENCE [LARGE SCALE GENOMIC DNA]</scope>
    <source>
        <strain evidence="12 13">Egypt</strain>
    </source>
</reference>
<dbReference type="PROSITE" id="PS00540">
    <property type="entry name" value="FERRITIN_1"/>
    <property type="match status" value="1"/>
</dbReference>
<dbReference type="FunFam" id="1.20.1260.10:FF:000002">
    <property type="entry name" value="Ferritin, mitochondrial"/>
    <property type="match status" value="1"/>
</dbReference>
<proteinExistence type="inferred from homology"/>
<dbReference type="Proteomes" id="UP000272942">
    <property type="component" value="Unassembled WGS sequence"/>
</dbReference>
<evidence type="ECO:0000313" key="14">
    <source>
        <dbReference type="WBParaSite" id="ECPE_0001516501-mRNA-1"/>
    </source>
</evidence>
<dbReference type="InterPro" id="IPR014034">
    <property type="entry name" value="Ferritin_CS"/>
</dbReference>
<keyword evidence="4 10" id="KW-0560">Oxidoreductase</keyword>
<keyword evidence="2 10" id="KW-0409">Iron storage</keyword>
<comment type="function">
    <text evidence="10">Stores iron in a soluble, non-toxic, readily available form. Important for iron homeostasis. Iron is taken up in the ferrous form and deposited as ferric hydroxides after oxidation.</text>
</comment>
<dbReference type="Gene3D" id="1.20.1260.10">
    <property type="match status" value="1"/>
</dbReference>
<dbReference type="OrthoDB" id="186462at2759"/>